<organism evidence="6 7">
    <name type="scientific">Actinomadura barringtoniae</name>
    <dbReference type="NCBI Taxonomy" id="1427535"/>
    <lineage>
        <taxon>Bacteria</taxon>
        <taxon>Bacillati</taxon>
        <taxon>Actinomycetota</taxon>
        <taxon>Actinomycetes</taxon>
        <taxon>Streptosporangiales</taxon>
        <taxon>Thermomonosporaceae</taxon>
        <taxon>Actinomadura</taxon>
    </lineage>
</organism>
<keyword evidence="7" id="KW-1185">Reference proteome</keyword>
<dbReference type="InterPro" id="IPR036390">
    <property type="entry name" value="WH_DNA-bd_sf"/>
</dbReference>
<proteinExistence type="inferred from homology"/>
<dbReference type="Gene3D" id="1.10.10.10">
    <property type="entry name" value="Winged helix-like DNA-binding domain superfamily/Winged helix DNA-binding domain"/>
    <property type="match status" value="1"/>
</dbReference>
<keyword evidence="2" id="KW-0805">Transcription regulation</keyword>
<evidence type="ECO:0000259" key="5">
    <source>
        <dbReference type="PROSITE" id="PS50931"/>
    </source>
</evidence>
<dbReference type="EMBL" id="JAGEOJ010000019">
    <property type="protein sequence ID" value="MBO2453077.1"/>
    <property type="molecule type" value="Genomic_DNA"/>
</dbReference>
<protein>
    <submittedName>
        <fullName evidence="6">LysR family transcriptional regulator</fullName>
    </submittedName>
</protein>
<keyword evidence="4" id="KW-0804">Transcription</keyword>
<dbReference type="GO" id="GO:0032993">
    <property type="term" value="C:protein-DNA complex"/>
    <property type="evidence" value="ECO:0007669"/>
    <property type="project" value="TreeGrafter"/>
</dbReference>
<evidence type="ECO:0000256" key="1">
    <source>
        <dbReference type="ARBA" id="ARBA00009437"/>
    </source>
</evidence>
<dbReference type="RefSeq" id="WP_208261106.1">
    <property type="nucleotide sequence ID" value="NZ_JAGEOJ010000019.1"/>
</dbReference>
<dbReference type="GO" id="GO:0003700">
    <property type="term" value="F:DNA-binding transcription factor activity"/>
    <property type="evidence" value="ECO:0007669"/>
    <property type="project" value="InterPro"/>
</dbReference>
<evidence type="ECO:0000313" key="7">
    <source>
        <dbReference type="Proteomes" id="UP000669179"/>
    </source>
</evidence>
<evidence type="ECO:0000256" key="2">
    <source>
        <dbReference type="ARBA" id="ARBA00023015"/>
    </source>
</evidence>
<dbReference type="Pfam" id="PF00126">
    <property type="entry name" value="HTH_1"/>
    <property type="match status" value="1"/>
</dbReference>
<dbReference type="CDD" id="cd08414">
    <property type="entry name" value="PBP2_LTTR_aromatics_like"/>
    <property type="match status" value="1"/>
</dbReference>
<dbReference type="FunFam" id="1.10.10.10:FF:000001">
    <property type="entry name" value="LysR family transcriptional regulator"/>
    <property type="match status" value="1"/>
</dbReference>
<evidence type="ECO:0000256" key="4">
    <source>
        <dbReference type="ARBA" id="ARBA00023163"/>
    </source>
</evidence>
<feature type="domain" description="HTH lysR-type" evidence="5">
    <location>
        <begin position="1"/>
        <end position="58"/>
    </location>
</feature>
<comment type="caution">
    <text evidence="6">The sequence shown here is derived from an EMBL/GenBank/DDBJ whole genome shotgun (WGS) entry which is preliminary data.</text>
</comment>
<dbReference type="Proteomes" id="UP000669179">
    <property type="component" value="Unassembled WGS sequence"/>
</dbReference>
<dbReference type="Gene3D" id="3.40.190.10">
    <property type="entry name" value="Periplasmic binding protein-like II"/>
    <property type="match status" value="2"/>
</dbReference>
<gene>
    <name evidence="6" type="ORF">J4573_38705</name>
</gene>
<dbReference type="PANTHER" id="PTHR30346">
    <property type="entry name" value="TRANSCRIPTIONAL DUAL REGULATOR HCAR-RELATED"/>
    <property type="match status" value="1"/>
</dbReference>
<keyword evidence="3" id="KW-0238">DNA-binding</keyword>
<dbReference type="InterPro" id="IPR000847">
    <property type="entry name" value="LysR_HTH_N"/>
</dbReference>
<dbReference type="PRINTS" id="PR00039">
    <property type="entry name" value="HTHLYSR"/>
</dbReference>
<dbReference type="Pfam" id="PF03466">
    <property type="entry name" value="LysR_substrate"/>
    <property type="match status" value="1"/>
</dbReference>
<reference evidence="6" key="1">
    <citation type="submission" date="2021-03" db="EMBL/GenBank/DDBJ databases">
        <authorList>
            <person name="Kanchanasin P."/>
            <person name="Saeng-In P."/>
            <person name="Phongsopitanun W."/>
            <person name="Yuki M."/>
            <person name="Kudo T."/>
            <person name="Ohkuma M."/>
            <person name="Tanasupawat S."/>
        </authorList>
    </citation>
    <scope>NUCLEOTIDE SEQUENCE</scope>
    <source>
        <strain evidence="6">GKU 128</strain>
    </source>
</reference>
<dbReference type="SUPFAM" id="SSF53850">
    <property type="entry name" value="Periplasmic binding protein-like II"/>
    <property type="match status" value="1"/>
</dbReference>
<dbReference type="InterPro" id="IPR036388">
    <property type="entry name" value="WH-like_DNA-bd_sf"/>
</dbReference>
<dbReference type="InterPro" id="IPR005119">
    <property type="entry name" value="LysR_subst-bd"/>
</dbReference>
<sequence>MEARHLRYALALAEHGHFGRAAASLGIAQPPLSKQIADLEREVGALLFRRTGRGVFPTAAGEALLARARTVIAELDAVQGDVGRAARGESGELRLGFVASALIDLLPALLGRFGAERPRVRLRLEERSTAECVAAITKGALDVIVTRGAPQGLGAEQLRSIIVGQDDLVALVSRNHPLAGTGALARERLRGLTLITAPSEEEPVSATTLPNLQPGRIIYARDVHTIAGLAACGVGIGLAPVCVRRVIRPDVRVLDIEPRISLPPLVLSFHGDGDHSPVLDAFLSIVRT</sequence>
<dbReference type="PROSITE" id="PS50931">
    <property type="entry name" value="HTH_LYSR"/>
    <property type="match status" value="1"/>
</dbReference>
<evidence type="ECO:0000256" key="3">
    <source>
        <dbReference type="ARBA" id="ARBA00023125"/>
    </source>
</evidence>
<dbReference type="AlphaFoldDB" id="A0A939PIU3"/>
<evidence type="ECO:0000313" key="6">
    <source>
        <dbReference type="EMBL" id="MBO2453077.1"/>
    </source>
</evidence>
<dbReference type="SUPFAM" id="SSF46785">
    <property type="entry name" value="Winged helix' DNA-binding domain"/>
    <property type="match status" value="1"/>
</dbReference>
<comment type="similarity">
    <text evidence="1">Belongs to the LysR transcriptional regulatory family.</text>
</comment>
<dbReference type="PANTHER" id="PTHR30346:SF30">
    <property type="entry name" value="SMALL NEUTRAL PROTEASE REGULATORY PROTEIN"/>
    <property type="match status" value="1"/>
</dbReference>
<name>A0A939PIU3_9ACTN</name>
<dbReference type="GO" id="GO:0003677">
    <property type="term" value="F:DNA binding"/>
    <property type="evidence" value="ECO:0007669"/>
    <property type="project" value="UniProtKB-KW"/>
</dbReference>
<accession>A0A939PIU3</accession>